<proteinExistence type="predicted"/>
<reference evidence="1" key="1">
    <citation type="journal article" date="2019" name="Sci. Rep.">
        <title>Draft genome of Tanacetum cinerariifolium, the natural source of mosquito coil.</title>
        <authorList>
            <person name="Yamashiro T."/>
            <person name="Shiraishi A."/>
            <person name="Satake H."/>
            <person name="Nakayama K."/>
        </authorList>
    </citation>
    <scope>NUCLEOTIDE SEQUENCE</scope>
</reference>
<gene>
    <name evidence="1" type="ORF">Tci_859879</name>
</gene>
<protein>
    <submittedName>
        <fullName evidence="1">Uncharacterized protein</fullName>
    </submittedName>
</protein>
<dbReference type="EMBL" id="BKCJ011112780">
    <property type="protein sequence ID" value="GFC87909.1"/>
    <property type="molecule type" value="Genomic_DNA"/>
</dbReference>
<organism evidence="1">
    <name type="scientific">Tanacetum cinerariifolium</name>
    <name type="common">Dalmatian daisy</name>
    <name type="synonym">Chrysanthemum cinerariifolium</name>
    <dbReference type="NCBI Taxonomy" id="118510"/>
    <lineage>
        <taxon>Eukaryota</taxon>
        <taxon>Viridiplantae</taxon>
        <taxon>Streptophyta</taxon>
        <taxon>Embryophyta</taxon>
        <taxon>Tracheophyta</taxon>
        <taxon>Spermatophyta</taxon>
        <taxon>Magnoliopsida</taxon>
        <taxon>eudicotyledons</taxon>
        <taxon>Gunneridae</taxon>
        <taxon>Pentapetalae</taxon>
        <taxon>asterids</taxon>
        <taxon>campanulids</taxon>
        <taxon>Asterales</taxon>
        <taxon>Asteraceae</taxon>
        <taxon>Asteroideae</taxon>
        <taxon>Anthemideae</taxon>
        <taxon>Anthemidinae</taxon>
        <taxon>Tanacetum</taxon>
    </lineage>
</organism>
<accession>A0A699RKI4</accession>
<comment type="caution">
    <text evidence="1">The sequence shown here is derived from an EMBL/GenBank/DDBJ whole genome shotgun (WGS) entry which is preliminary data.</text>
</comment>
<sequence>MPEDIPKPAQEGAAKVTYETLGDLVQRFHDHTQAIP</sequence>
<evidence type="ECO:0000313" key="1">
    <source>
        <dbReference type="EMBL" id="GFC87909.1"/>
    </source>
</evidence>
<name>A0A699RKI4_TANCI</name>
<dbReference type="AlphaFoldDB" id="A0A699RKI4"/>
<feature type="non-terminal residue" evidence="1">
    <location>
        <position position="36"/>
    </location>
</feature>